<dbReference type="Pfam" id="PF07859">
    <property type="entry name" value="Abhydrolase_3"/>
    <property type="match status" value="1"/>
</dbReference>
<keyword evidence="1" id="KW-0378">Hydrolase</keyword>
<gene>
    <name evidence="4" type="ORF">FOVG_02220</name>
</gene>
<reference evidence="4" key="1">
    <citation type="submission" date="2011-10" db="EMBL/GenBank/DDBJ databases">
        <title>The Genome Sequence of Fusarium oxysporum HDV247.</title>
        <authorList>
            <consortium name="The Broad Institute Genome Sequencing Platform"/>
            <person name="Ma L.-J."/>
            <person name="Gale L.R."/>
            <person name="Schwartz D.C."/>
            <person name="Zhou S."/>
            <person name="Corby-Kistler H."/>
            <person name="Young S.K."/>
            <person name="Zeng Q."/>
            <person name="Gargeya S."/>
            <person name="Fitzgerald M."/>
            <person name="Haas B."/>
            <person name="Abouelleil A."/>
            <person name="Alvarado L."/>
            <person name="Arachchi H.M."/>
            <person name="Berlin A."/>
            <person name="Brown A."/>
            <person name="Chapman S.B."/>
            <person name="Chen Z."/>
            <person name="Dunbar C."/>
            <person name="Freedman E."/>
            <person name="Gearin G."/>
            <person name="Goldberg J."/>
            <person name="Griggs A."/>
            <person name="Gujja S."/>
            <person name="Heiman D."/>
            <person name="Howarth C."/>
            <person name="Larson L."/>
            <person name="Lui A."/>
            <person name="MacDonald P.J.P."/>
            <person name="Montmayeur A."/>
            <person name="Murphy C."/>
            <person name="Neiman D."/>
            <person name="Pearson M."/>
            <person name="Priest M."/>
            <person name="Roberts A."/>
            <person name="Saif S."/>
            <person name="Shea T."/>
            <person name="Shenoy N."/>
            <person name="Sisk P."/>
            <person name="Stolte C."/>
            <person name="Sykes S."/>
            <person name="Wortman J."/>
            <person name="Nusbaum C."/>
            <person name="Birren B."/>
        </authorList>
    </citation>
    <scope>NUCLEOTIDE SEQUENCE [LARGE SCALE GENOMIC DNA]</scope>
    <source>
        <strain evidence="4">HDV247</strain>
    </source>
</reference>
<feature type="domain" description="Alpha/beta hydrolase fold-3" evidence="3">
    <location>
        <begin position="88"/>
        <end position="295"/>
    </location>
</feature>
<dbReference type="GO" id="GO:0016787">
    <property type="term" value="F:hydrolase activity"/>
    <property type="evidence" value="ECO:0007669"/>
    <property type="project" value="UniProtKB-KW"/>
</dbReference>
<dbReference type="Gene3D" id="3.40.50.1820">
    <property type="entry name" value="alpha/beta hydrolase"/>
    <property type="match status" value="1"/>
</dbReference>
<dbReference type="InterPro" id="IPR050300">
    <property type="entry name" value="GDXG_lipolytic_enzyme"/>
</dbReference>
<evidence type="ECO:0000256" key="2">
    <source>
        <dbReference type="SAM" id="MobiDB-lite"/>
    </source>
</evidence>
<feature type="region of interest" description="Disordered" evidence="2">
    <location>
        <begin position="1"/>
        <end position="31"/>
    </location>
</feature>
<feature type="compositionally biased region" description="Polar residues" evidence="2">
    <location>
        <begin position="1"/>
        <end position="25"/>
    </location>
</feature>
<sequence length="323" mass="34963">MPLSSQATPDLIMTQPTNQSPQRQPATGVRPALDPSFVECMSGLLSLFPNDMDVQLSEVEIEGLDNNNITLAIFRAKNTLKKDHPVLYFTHPGGQIAGDRFTSLHSIIEAFQGIETVFVSVEYRLAPEHPAPAALNDAYAGLNWVIDHTKGLGIDATKIILGGVSGGGAIAAGCAMLYNKKRSNPPLLGVLLSTPMLDDRDCTVSSRQFVKQTLWSGDFNRMAWGHVLGDQRGGPDVSEFVAPARAENLTGFPPTFIDAGSCEVFRDEAVAFALQLWKDGMTAELHIWPGGFHGFDELIPEAPVSQAAKAAKALWVKRLIQGR</sequence>
<protein>
    <recommendedName>
        <fullName evidence="3">Alpha/beta hydrolase fold-3 domain-containing protein</fullName>
    </recommendedName>
</protein>
<dbReference type="OrthoDB" id="433474at2759"/>
<evidence type="ECO:0000256" key="1">
    <source>
        <dbReference type="ARBA" id="ARBA00022801"/>
    </source>
</evidence>
<evidence type="ECO:0000259" key="3">
    <source>
        <dbReference type="Pfam" id="PF07859"/>
    </source>
</evidence>
<organism evidence="4">
    <name type="scientific">Fusarium oxysporum f. sp. pisi HDV247</name>
    <dbReference type="NCBI Taxonomy" id="1080344"/>
    <lineage>
        <taxon>Eukaryota</taxon>
        <taxon>Fungi</taxon>
        <taxon>Dikarya</taxon>
        <taxon>Ascomycota</taxon>
        <taxon>Pezizomycotina</taxon>
        <taxon>Sordariomycetes</taxon>
        <taxon>Hypocreomycetidae</taxon>
        <taxon>Hypocreales</taxon>
        <taxon>Nectriaceae</taxon>
        <taxon>Fusarium</taxon>
        <taxon>Fusarium oxysporum species complex</taxon>
    </lineage>
</organism>
<dbReference type="InterPro" id="IPR029058">
    <property type="entry name" value="AB_hydrolase_fold"/>
</dbReference>
<dbReference type="EMBL" id="JH650969">
    <property type="protein sequence ID" value="EXA48881.1"/>
    <property type="molecule type" value="Genomic_DNA"/>
</dbReference>
<dbReference type="HOGENOM" id="CLU_012494_6_1_1"/>
<name>W9Q0W6_FUSOX</name>
<dbReference type="PANTHER" id="PTHR48081">
    <property type="entry name" value="AB HYDROLASE SUPERFAMILY PROTEIN C4A8.06C"/>
    <property type="match status" value="1"/>
</dbReference>
<accession>W9Q0W6</accession>
<dbReference type="Proteomes" id="UP000030751">
    <property type="component" value="Unassembled WGS sequence"/>
</dbReference>
<proteinExistence type="predicted"/>
<dbReference type="InterPro" id="IPR013094">
    <property type="entry name" value="AB_hydrolase_3"/>
</dbReference>
<dbReference type="PANTHER" id="PTHR48081:SF8">
    <property type="entry name" value="ALPHA_BETA HYDROLASE FOLD-3 DOMAIN-CONTAINING PROTEIN-RELATED"/>
    <property type="match status" value="1"/>
</dbReference>
<dbReference type="SUPFAM" id="SSF53474">
    <property type="entry name" value="alpha/beta-Hydrolases"/>
    <property type="match status" value="1"/>
</dbReference>
<dbReference type="AlphaFoldDB" id="W9Q0W6"/>
<reference evidence="4" key="2">
    <citation type="submission" date="2012-05" db="EMBL/GenBank/DDBJ databases">
        <title>Annotation of the Genome Sequence of Fusarium oxysporum HDV247.</title>
        <authorList>
            <consortium name="The Broad Institute Genomics Platform"/>
            <person name="Ma L.-J."/>
            <person name="Corby-Kistler H."/>
            <person name="Broz K."/>
            <person name="Gale L.R."/>
            <person name="Jonkers W."/>
            <person name="O'Donnell K."/>
            <person name="Ploetz R."/>
            <person name="Steinberg C."/>
            <person name="Schwartz D.C."/>
            <person name="VanEtten H."/>
            <person name="Zhou S."/>
            <person name="Young S.K."/>
            <person name="Zeng Q."/>
            <person name="Gargeya S."/>
            <person name="Fitzgerald M."/>
            <person name="Abouelleil A."/>
            <person name="Alvarado L."/>
            <person name="Chapman S.B."/>
            <person name="Gainer-Dewar J."/>
            <person name="Goldberg J."/>
            <person name="Griggs A."/>
            <person name="Gujja S."/>
            <person name="Hansen M."/>
            <person name="Howarth C."/>
            <person name="Imamovic A."/>
            <person name="Ireland A."/>
            <person name="Larimer J."/>
            <person name="McCowan C."/>
            <person name="Murphy C."/>
            <person name="Pearson M."/>
            <person name="Poon T.W."/>
            <person name="Priest M."/>
            <person name="Roberts A."/>
            <person name="Saif S."/>
            <person name="Shea T."/>
            <person name="Sykes S."/>
            <person name="Wortman J."/>
            <person name="Nusbaum C."/>
            <person name="Birren B."/>
        </authorList>
    </citation>
    <scope>NUCLEOTIDE SEQUENCE</scope>
    <source>
        <strain evidence="4">HDV247</strain>
    </source>
</reference>
<evidence type="ECO:0000313" key="4">
    <source>
        <dbReference type="EMBL" id="EXA48881.1"/>
    </source>
</evidence>